<keyword evidence="5" id="KW-1185">Reference proteome</keyword>
<dbReference type="Pfam" id="PF00480">
    <property type="entry name" value="ROK"/>
    <property type="match status" value="1"/>
</dbReference>
<organism evidence="4 5">
    <name type="scientific">Hominifimenecus microfluidus</name>
    <dbReference type="NCBI Taxonomy" id="2885348"/>
    <lineage>
        <taxon>Bacteria</taxon>
        <taxon>Bacillati</taxon>
        <taxon>Bacillota</taxon>
        <taxon>Clostridia</taxon>
        <taxon>Lachnospirales</taxon>
        <taxon>Lachnospiraceae</taxon>
        <taxon>Hominifimenecus</taxon>
    </lineage>
</organism>
<dbReference type="InterPro" id="IPR036390">
    <property type="entry name" value="WH_DNA-bd_sf"/>
</dbReference>
<keyword evidence="3" id="KW-0859">Xylose metabolism</keyword>
<comment type="function">
    <text evidence="1">Transcriptional repressor of xylose-utilizing enzymes.</text>
</comment>
<dbReference type="InterPro" id="IPR000600">
    <property type="entry name" value="ROK"/>
</dbReference>
<dbReference type="Gene3D" id="1.10.10.10">
    <property type="entry name" value="Winged helix-like DNA-binding domain superfamily/Winged helix DNA-binding domain"/>
    <property type="match status" value="1"/>
</dbReference>
<reference evidence="4" key="1">
    <citation type="submission" date="2021-10" db="EMBL/GenBank/DDBJ databases">
        <title>Anaerobic single-cell dispensing facilitates the cultivation of human gut bacteria.</title>
        <authorList>
            <person name="Afrizal A."/>
        </authorList>
    </citation>
    <scope>NUCLEOTIDE SEQUENCE</scope>
    <source>
        <strain evidence="4">CLA-AA-H215</strain>
    </source>
</reference>
<dbReference type="PANTHER" id="PTHR18964:SF149">
    <property type="entry name" value="BIFUNCTIONAL UDP-N-ACETYLGLUCOSAMINE 2-EPIMERASE_N-ACETYLMANNOSAMINE KINASE"/>
    <property type="match status" value="1"/>
</dbReference>
<protein>
    <submittedName>
        <fullName evidence="4">ROK family protein</fullName>
    </submittedName>
</protein>
<gene>
    <name evidence="4" type="ORF">LKD81_03965</name>
</gene>
<accession>A0AAE3E8N0</accession>
<evidence type="ECO:0000313" key="5">
    <source>
        <dbReference type="Proteomes" id="UP001198182"/>
    </source>
</evidence>
<dbReference type="Proteomes" id="UP001198182">
    <property type="component" value="Unassembled WGS sequence"/>
</dbReference>
<keyword evidence="3" id="KW-0119">Carbohydrate metabolism</keyword>
<comment type="caution">
    <text evidence="4">The sequence shown here is derived from an EMBL/GenBank/DDBJ whole genome shotgun (WGS) entry which is preliminary data.</text>
</comment>
<dbReference type="InterPro" id="IPR036388">
    <property type="entry name" value="WH-like_DNA-bd_sf"/>
</dbReference>
<name>A0AAE3E8N0_9FIRM</name>
<dbReference type="RefSeq" id="WP_308452867.1">
    <property type="nucleotide sequence ID" value="NZ_JAJEQR010000008.1"/>
</dbReference>
<evidence type="ECO:0000313" key="4">
    <source>
        <dbReference type="EMBL" id="MCC2230158.1"/>
    </source>
</evidence>
<proteinExistence type="inferred from homology"/>
<sequence length="393" mass="43708">MKKESSEKSFELMKRNNIGLVYQTILAHSPLSRSDISVRTGLNKMTVTNCVRSLLETELIYEMTNGEGPTGRKPIQLSLNVRAGVLIGVELNILSCQILVTDIAGNILEQRVDTAIAKNPQSFVREISRTARRCREQYGDWKYGVIGVGIALPGNYDRETGCVAYISNMQNWNGFPIIDAFRQELPDVPVACQNAGRAGAIGERYFGLFRQGEHFAYVHGAKGLALSIVDAAGHHAGDRGFQGRFGHMIIDVNGRPCICGNRGCLEQYASVGALGAAVFPDQDFDYLHLQELLNSAREENPEVMKALEEVIFYLAVGIVNIINCFNPHQVCIGGYLGTILQNREKELTERVNSMLLEQFRDEHKIVCSHLDEWGVSYGCIADLRNHLLDRMSL</sequence>
<evidence type="ECO:0000256" key="3">
    <source>
        <dbReference type="ARBA" id="ARBA00022629"/>
    </source>
</evidence>
<dbReference type="AlphaFoldDB" id="A0AAE3E8N0"/>
<dbReference type="InterPro" id="IPR043129">
    <property type="entry name" value="ATPase_NBD"/>
</dbReference>
<dbReference type="EMBL" id="JAJEQR010000008">
    <property type="protein sequence ID" value="MCC2230158.1"/>
    <property type="molecule type" value="Genomic_DNA"/>
</dbReference>
<evidence type="ECO:0000256" key="2">
    <source>
        <dbReference type="ARBA" id="ARBA00006479"/>
    </source>
</evidence>
<dbReference type="GO" id="GO:0042732">
    <property type="term" value="P:D-xylose metabolic process"/>
    <property type="evidence" value="ECO:0007669"/>
    <property type="project" value="UniProtKB-KW"/>
</dbReference>
<dbReference type="PANTHER" id="PTHR18964">
    <property type="entry name" value="ROK (REPRESSOR, ORF, KINASE) FAMILY"/>
    <property type="match status" value="1"/>
</dbReference>
<comment type="similarity">
    <text evidence="2">Belongs to the ROK (NagC/XylR) family.</text>
</comment>
<dbReference type="SUPFAM" id="SSF46785">
    <property type="entry name" value="Winged helix' DNA-binding domain"/>
    <property type="match status" value="1"/>
</dbReference>
<dbReference type="SUPFAM" id="SSF53067">
    <property type="entry name" value="Actin-like ATPase domain"/>
    <property type="match status" value="1"/>
</dbReference>
<evidence type="ECO:0000256" key="1">
    <source>
        <dbReference type="ARBA" id="ARBA00002486"/>
    </source>
</evidence>
<dbReference type="Gene3D" id="3.30.420.40">
    <property type="match status" value="2"/>
</dbReference>